<sequence>MLPDFMYYMTELKDLSYLTQQCNGAQGSAGFPAWGTINKAPDIESEVASSSRHHRHFLRGIKPEIFSRICQFPPPHILLPSPIIFNHRIPSLLLLLRLRRPPPRINNSKLTIMKFGKSLSNQIEETLPEWRDKFLSYKELKKRLKLITPQDKSADNCNRPAKRPRVSCQDCTVVACVGGGEMSREEVDFVELLEQEVEKFNSFFVEKEEEYIIKLKELQDSVMKAKDSNEEMIKIRKEIVDFHGEMVLLENYSALNYTGIVKILKKYDKRTGALLRLPFIQKVLQQPFFTTDLLYKLVKECEAMLDRHFPLTDLSAPSDEAGGGGMGPSTSAATCEGPVKAKELAELEYMKSLYTKSTISALRALKEIRSKSSTVSVFSLPPLQVSGIEETWNKLPLHEQLAK</sequence>
<dbReference type="Proteomes" id="UP001055879">
    <property type="component" value="Linkage Group LG07"/>
</dbReference>
<organism evidence="1 2">
    <name type="scientific">Arctium lappa</name>
    <name type="common">Greater burdock</name>
    <name type="synonym">Lappa major</name>
    <dbReference type="NCBI Taxonomy" id="4217"/>
    <lineage>
        <taxon>Eukaryota</taxon>
        <taxon>Viridiplantae</taxon>
        <taxon>Streptophyta</taxon>
        <taxon>Embryophyta</taxon>
        <taxon>Tracheophyta</taxon>
        <taxon>Spermatophyta</taxon>
        <taxon>Magnoliopsida</taxon>
        <taxon>eudicotyledons</taxon>
        <taxon>Gunneridae</taxon>
        <taxon>Pentapetalae</taxon>
        <taxon>asterids</taxon>
        <taxon>campanulids</taxon>
        <taxon>Asterales</taxon>
        <taxon>Asteraceae</taxon>
        <taxon>Carduoideae</taxon>
        <taxon>Cardueae</taxon>
        <taxon>Arctiinae</taxon>
        <taxon>Arctium</taxon>
    </lineage>
</organism>
<dbReference type="EMBL" id="CM042053">
    <property type="protein sequence ID" value="KAI3714809.1"/>
    <property type="molecule type" value="Genomic_DNA"/>
</dbReference>
<evidence type="ECO:0000313" key="1">
    <source>
        <dbReference type="EMBL" id="KAI3714809.1"/>
    </source>
</evidence>
<protein>
    <submittedName>
        <fullName evidence="1">Uncharacterized protein</fullName>
    </submittedName>
</protein>
<keyword evidence="2" id="KW-1185">Reference proteome</keyword>
<comment type="caution">
    <text evidence="1">The sequence shown here is derived from an EMBL/GenBank/DDBJ whole genome shotgun (WGS) entry which is preliminary data.</text>
</comment>
<accession>A0ACB9AX35</accession>
<proteinExistence type="predicted"/>
<reference evidence="1 2" key="2">
    <citation type="journal article" date="2022" name="Mol. Ecol. Resour.">
        <title>The genomes of chicory, endive, great burdock and yacon provide insights into Asteraceae paleo-polyploidization history and plant inulin production.</title>
        <authorList>
            <person name="Fan W."/>
            <person name="Wang S."/>
            <person name="Wang H."/>
            <person name="Wang A."/>
            <person name="Jiang F."/>
            <person name="Liu H."/>
            <person name="Zhao H."/>
            <person name="Xu D."/>
            <person name="Zhang Y."/>
        </authorList>
    </citation>
    <scope>NUCLEOTIDE SEQUENCE [LARGE SCALE GENOMIC DNA]</scope>
    <source>
        <strain evidence="2">cv. Niubang</strain>
    </source>
</reference>
<reference evidence="2" key="1">
    <citation type="journal article" date="2022" name="Mol. Ecol. Resour.">
        <title>The genomes of chicory, endive, great burdock and yacon provide insights into Asteraceae palaeo-polyploidization history and plant inulin production.</title>
        <authorList>
            <person name="Fan W."/>
            <person name="Wang S."/>
            <person name="Wang H."/>
            <person name="Wang A."/>
            <person name="Jiang F."/>
            <person name="Liu H."/>
            <person name="Zhao H."/>
            <person name="Xu D."/>
            <person name="Zhang Y."/>
        </authorList>
    </citation>
    <scope>NUCLEOTIDE SEQUENCE [LARGE SCALE GENOMIC DNA]</scope>
    <source>
        <strain evidence="2">cv. Niubang</strain>
    </source>
</reference>
<gene>
    <name evidence="1" type="ORF">L6452_21769</name>
</gene>
<name>A0ACB9AX35_ARCLA</name>
<evidence type="ECO:0000313" key="2">
    <source>
        <dbReference type="Proteomes" id="UP001055879"/>
    </source>
</evidence>